<accession>A0ABN8LH51</accession>
<evidence type="ECO:0000313" key="3">
    <source>
        <dbReference type="Proteomes" id="UP001159427"/>
    </source>
</evidence>
<gene>
    <name evidence="2" type="ORF">PEVE_00008764</name>
</gene>
<comment type="caution">
    <text evidence="2">The sequence shown here is derived from an EMBL/GenBank/DDBJ whole genome shotgun (WGS) entry which is preliminary data.</text>
</comment>
<evidence type="ECO:0000313" key="2">
    <source>
        <dbReference type="EMBL" id="CAH3014891.1"/>
    </source>
</evidence>
<sequence length="364" mass="41988">MASAEPSAVVSAADVLAVNGADSHQYIDFKGHVVRNYDLQLEDIPRLNHDDPRVESMIANEEPVVLTNSDIIATALKWDLNYLRENIGPGNFSVYSSKTSKFMYFDDKRAKDWPNFVPPTERHEMKFEEFFERIANFRSSDTRIYLQQMLNDSVGKNIVKDFLGFKWNWLTAIQRKMKWGTLTSNLLLIGLPGNITPVHYDEQQNFFCQVSGYKRIILFHPDQFKCLYPFPLYHPCDRQSQVDFDNPDYARFPKFKEVKGFQAIVGPGDVLYLPMYWWHHVESTMNGGITTSVNFWYKAGPTPSQIIHPLTAQQKVAVMRNIERMLGEALGHHCEIGPLLNCMVNGRYTESDGEDEYKHIKIDS</sequence>
<dbReference type="Proteomes" id="UP001159427">
    <property type="component" value="Unassembled WGS sequence"/>
</dbReference>
<keyword evidence="3" id="KW-1185">Reference proteome</keyword>
<dbReference type="InterPro" id="IPR014710">
    <property type="entry name" value="RmlC-like_jellyroll"/>
</dbReference>
<dbReference type="PROSITE" id="PS51184">
    <property type="entry name" value="JMJC"/>
    <property type="match status" value="1"/>
</dbReference>
<dbReference type="Pfam" id="PF13621">
    <property type="entry name" value="Cupin_8"/>
    <property type="match status" value="1"/>
</dbReference>
<feature type="domain" description="JmjC" evidence="1">
    <location>
        <begin position="144"/>
        <end position="312"/>
    </location>
</feature>
<dbReference type="InterPro" id="IPR003347">
    <property type="entry name" value="JmjC_dom"/>
</dbReference>
<name>A0ABN8LH51_9CNID</name>
<dbReference type="InterPro" id="IPR027452">
    <property type="entry name" value="FIH-1_dom_II"/>
</dbReference>
<dbReference type="SUPFAM" id="SSF51197">
    <property type="entry name" value="Clavaminate synthase-like"/>
    <property type="match status" value="1"/>
</dbReference>
<dbReference type="Gene3D" id="2.60.120.10">
    <property type="entry name" value="Jelly Rolls"/>
    <property type="match status" value="1"/>
</dbReference>
<dbReference type="InterPro" id="IPR041667">
    <property type="entry name" value="Cupin_8"/>
</dbReference>
<evidence type="ECO:0000259" key="1">
    <source>
        <dbReference type="PROSITE" id="PS51184"/>
    </source>
</evidence>
<dbReference type="PANTHER" id="PTHR12461:SF105">
    <property type="entry name" value="HYPOXIA-INDUCIBLE FACTOR 1-ALPHA INHIBITOR"/>
    <property type="match status" value="1"/>
</dbReference>
<dbReference type="EMBL" id="CALNXI010000016">
    <property type="protein sequence ID" value="CAH3014891.1"/>
    <property type="molecule type" value="Genomic_DNA"/>
</dbReference>
<dbReference type="SMART" id="SM00558">
    <property type="entry name" value="JmjC"/>
    <property type="match status" value="1"/>
</dbReference>
<organism evidence="2 3">
    <name type="scientific">Porites evermanni</name>
    <dbReference type="NCBI Taxonomy" id="104178"/>
    <lineage>
        <taxon>Eukaryota</taxon>
        <taxon>Metazoa</taxon>
        <taxon>Cnidaria</taxon>
        <taxon>Anthozoa</taxon>
        <taxon>Hexacorallia</taxon>
        <taxon>Scleractinia</taxon>
        <taxon>Fungiina</taxon>
        <taxon>Poritidae</taxon>
        <taxon>Porites</taxon>
    </lineage>
</organism>
<protein>
    <recommendedName>
        <fullName evidence="1">JmjC domain-containing protein</fullName>
    </recommendedName>
</protein>
<reference evidence="2 3" key="1">
    <citation type="submission" date="2022-05" db="EMBL/GenBank/DDBJ databases">
        <authorList>
            <consortium name="Genoscope - CEA"/>
            <person name="William W."/>
        </authorList>
    </citation>
    <scope>NUCLEOTIDE SEQUENCE [LARGE SCALE GENOMIC DNA]</scope>
</reference>
<dbReference type="Gene3D" id="1.10.287.1010">
    <property type="entry name" value="Clavaminate synthase-like"/>
    <property type="match status" value="1"/>
</dbReference>
<proteinExistence type="predicted"/>
<dbReference type="PANTHER" id="PTHR12461">
    <property type="entry name" value="HYPOXIA-INDUCIBLE FACTOR 1 ALPHA INHIBITOR-RELATED"/>
    <property type="match status" value="1"/>
</dbReference>